<proteinExistence type="inferred from homology"/>
<sequence>MLDLKGKKKLTQINVRSPEEAAAADLAGIDLIITGTDKFKEIRDAAPNTFLTCGLKYTEHVSKESITKKCFELVELGVDSIHTNSWNINFIKYVSEFNIPLQGHVGFVPMKSTWTGGVKPVGKTSKEAIKIYEEIKEMEKIGCWAVEVECVPADILSEITKETKMLTVSIGSGSKGDVQFLFADDILGYHYDSTKTPRHAKSYRNFDKIYKNIQKERVKALKKFNKDA</sequence>
<reference evidence="4" key="1">
    <citation type="submission" date="2018-05" db="EMBL/GenBank/DDBJ databases">
        <authorList>
            <person name="Lanie J.A."/>
            <person name="Ng W.-L."/>
            <person name="Kazmierczak K.M."/>
            <person name="Andrzejewski T.M."/>
            <person name="Davidsen T.M."/>
            <person name="Wayne K.J."/>
            <person name="Tettelin H."/>
            <person name="Glass J.I."/>
            <person name="Rusch D."/>
            <person name="Podicherti R."/>
            <person name="Tsui H.-C.T."/>
            <person name="Winkler M.E."/>
        </authorList>
    </citation>
    <scope>NUCLEOTIDE SEQUENCE</scope>
</reference>
<keyword evidence="3" id="KW-0808">Transferase</keyword>
<dbReference type="Pfam" id="PF02548">
    <property type="entry name" value="Pantoate_transf"/>
    <property type="match status" value="1"/>
</dbReference>
<dbReference type="InterPro" id="IPR003700">
    <property type="entry name" value="Pantoate_hydroxy_MeTrfase"/>
</dbReference>
<dbReference type="GO" id="GO:0000287">
    <property type="term" value="F:magnesium ion binding"/>
    <property type="evidence" value="ECO:0007669"/>
    <property type="project" value="TreeGrafter"/>
</dbReference>
<accession>A0A382JQ33</accession>
<dbReference type="EC" id="2.1.2.11" evidence="2"/>
<evidence type="ECO:0000256" key="2">
    <source>
        <dbReference type="ARBA" id="ARBA00012618"/>
    </source>
</evidence>
<feature type="non-terminal residue" evidence="4">
    <location>
        <position position="228"/>
    </location>
</feature>
<gene>
    <name evidence="4" type="ORF">METZ01_LOCUS266693</name>
</gene>
<comment type="similarity">
    <text evidence="1">Belongs to the PanB family.</text>
</comment>
<dbReference type="SUPFAM" id="SSF51621">
    <property type="entry name" value="Phosphoenolpyruvate/pyruvate domain"/>
    <property type="match status" value="1"/>
</dbReference>
<dbReference type="InterPro" id="IPR040442">
    <property type="entry name" value="Pyrv_kinase-like_dom_sf"/>
</dbReference>
<evidence type="ECO:0000313" key="4">
    <source>
        <dbReference type="EMBL" id="SVC13839.1"/>
    </source>
</evidence>
<evidence type="ECO:0000256" key="1">
    <source>
        <dbReference type="ARBA" id="ARBA00008676"/>
    </source>
</evidence>
<dbReference type="EMBL" id="UINC01075546">
    <property type="protein sequence ID" value="SVC13839.1"/>
    <property type="molecule type" value="Genomic_DNA"/>
</dbReference>
<dbReference type="InterPro" id="IPR015813">
    <property type="entry name" value="Pyrv/PenolPyrv_kinase-like_dom"/>
</dbReference>
<dbReference type="GO" id="GO:0003864">
    <property type="term" value="F:3-methyl-2-oxobutanoate hydroxymethyltransferase activity"/>
    <property type="evidence" value="ECO:0007669"/>
    <property type="project" value="UniProtKB-EC"/>
</dbReference>
<evidence type="ECO:0000256" key="3">
    <source>
        <dbReference type="ARBA" id="ARBA00022679"/>
    </source>
</evidence>
<dbReference type="GO" id="GO:0015940">
    <property type="term" value="P:pantothenate biosynthetic process"/>
    <property type="evidence" value="ECO:0007669"/>
    <property type="project" value="InterPro"/>
</dbReference>
<name>A0A382JQ33_9ZZZZ</name>
<dbReference type="PANTHER" id="PTHR20881:SF0">
    <property type="entry name" value="3-METHYL-2-OXOBUTANOATE HYDROXYMETHYLTRANSFERASE"/>
    <property type="match status" value="1"/>
</dbReference>
<dbReference type="PANTHER" id="PTHR20881">
    <property type="entry name" value="3-METHYL-2-OXOBUTANOATE HYDROXYMETHYLTRANSFERASE"/>
    <property type="match status" value="1"/>
</dbReference>
<protein>
    <recommendedName>
        <fullName evidence="2">3-methyl-2-oxobutanoate hydroxymethyltransferase</fullName>
        <ecNumber evidence="2">2.1.2.11</ecNumber>
    </recommendedName>
</protein>
<organism evidence="4">
    <name type="scientific">marine metagenome</name>
    <dbReference type="NCBI Taxonomy" id="408172"/>
    <lineage>
        <taxon>unclassified sequences</taxon>
        <taxon>metagenomes</taxon>
        <taxon>ecological metagenomes</taxon>
    </lineage>
</organism>
<dbReference type="Gene3D" id="3.20.20.60">
    <property type="entry name" value="Phosphoenolpyruvate-binding domains"/>
    <property type="match status" value="1"/>
</dbReference>
<dbReference type="AlphaFoldDB" id="A0A382JQ33"/>